<organism evidence="2">
    <name type="scientific">Daucus carota subsp. sativus</name>
    <name type="common">Carrot</name>
    <dbReference type="NCBI Taxonomy" id="79200"/>
    <lineage>
        <taxon>Eukaryota</taxon>
        <taxon>Viridiplantae</taxon>
        <taxon>Streptophyta</taxon>
        <taxon>Embryophyta</taxon>
        <taxon>Tracheophyta</taxon>
        <taxon>Spermatophyta</taxon>
        <taxon>Magnoliopsida</taxon>
        <taxon>eudicotyledons</taxon>
        <taxon>Gunneridae</taxon>
        <taxon>Pentapetalae</taxon>
        <taxon>asterids</taxon>
        <taxon>campanulids</taxon>
        <taxon>Apiales</taxon>
        <taxon>Apiaceae</taxon>
        <taxon>Apioideae</taxon>
        <taxon>Scandiceae</taxon>
        <taxon>Daucinae</taxon>
        <taxon>Daucus</taxon>
        <taxon>Daucus sect. Daucus</taxon>
    </lineage>
</organism>
<keyword evidence="4" id="KW-1185">Reference proteome</keyword>
<evidence type="ECO:0000313" key="2">
    <source>
        <dbReference type="EMBL" id="KZM86424.1"/>
    </source>
</evidence>
<reference evidence="3" key="2">
    <citation type="submission" date="2022-03" db="EMBL/GenBank/DDBJ databases">
        <title>Draft title - Genomic analysis of global carrot germplasm unveils the trajectory of domestication and the origin of high carotenoid orange carrot.</title>
        <authorList>
            <person name="Iorizzo M."/>
            <person name="Ellison S."/>
            <person name="Senalik D."/>
            <person name="Macko-Podgorni A."/>
            <person name="Grzebelus D."/>
            <person name="Bostan H."/>
            <person name="Rolling W."/>
            <person name="Curaba J."/>
            <person name="Simon P."/>
        </authorList>
    </citation>
    <scope>NUCLEOTIDE SEQUENCE</scope>
    <source>
        <tissue evidence="3">Leaf</tissue>
    </source>
</reference>
<sequence length="153" mass="16837">MSDEDEIMEEGFGVDSGNKLKGTGESAGANHDDIKQVLSGYYAVSFPHHPKIKIMIEETLESIVHFFSEHFHDNQVSCSEDSIDYKVLRGGSVTLAAVCQVHPQLPLDKAVIKHKCIDSLVGVIKNHKLAVVKEEATWAILNVIRGASINQIQ</sequence>
<reference evidence="2" key="1">
    <citation type="journal article" date="2016" name="Nat. Genet.">
        <title>A high-quality carrot genome assembly provides new insights into carotenoid accumulation and asterid genome evolution.</title>
        <authorList>
            <person name="Iorizzo M."/>
            <person name="Ellison S."/>
            <person name="Senalik D."/>
            <person name="Zeng P."/>
            <person name="Satapoomin P."/>
            <person name="Huang J."/>
            <person name="Bowman M."/>
            <person name="Iovene M."/>
            <person name="Sanseverino W."/>
            <person name="Cavagnaro P."/>
            <person name="Yildiz M."/>
            <person name="Macko-Podgorni A."/>
            <person name="Moranska E."/>
            <person name="Grzebelus E."/>
            <person name="Grzebelus D."/>
            <person name="Ashrafi H."/>
            <person name="Zheng Z."/>
            <person name="Cheng S."/>
            <person name="Spooner D."/>
            <person name="Van Deynze A."/>
            <person name="Simon P."/>
        </authorList>
    </citation>
    <scope>NUCLEOTIDE SEQUENCE [LARGE SCALE GENOMIC DNA]</scope>
    <source>
        <tissue evidence="2">Leaf</tissue>
    </source>
</reference>
<feature type="region of interest" description="Disordered" evidence="1">
    <location>
        <begin position="1"/>
        <end position="26"/>
    </location>
</feature>
<dbReference type="EMBL" id="CP093349">
    <property type="protein sequence ID" value="WOH07596.1"/>
    <property type="molecule type" value="Genomic_DNA"/>
</dbReference>
<proteinExistence type="predicted"/>
<evidence type="ECO:0000256" key="1">
    <source>
        <dbReference type="SAM" id="MobiDB-lite"/>
    </source>
</evidence>
<dbReference type="Proteomes" id="UP000077755">
    <property type="component" value="Chromosome 7"/>
</dbReference>
<dbReference type="EMBL" id="LNRQ01000007">
    <property type="protein sequence ID" value="KZM86424.1"/>
    <property type="molecule type" value="Genomic_DNA"/>
</dbReference>
<protein>
    <submittedName>
        <fullName evidence="2">Uncharacterized protein</fullName>
    </submittedName>
</protein>
<gene>
    <name evidence="2" type="ORF">DCAR_023558</name>
    <name evidence="3" type="ORF">DCAR_0727028</name>
</gene>
<dbReference type="Gramene" id="KZM86424">
    <property type="protein sequence ID" value="KZM86424"/>
    <property type="gene ID" value="DCAR_023558"/>
</dbReference>
<accession>A0A164SPC8</accession>
<evidence type="ECO:0000313" key="4">
    <source>
        <dbReference type="Proteomes" id="UP000077755"/>
    </source>
</evidence>
<evidence type="ECO:0000313" key="3">
    <source>
        <dbReference type="EMBL" id="WOH07596.1"/>
    </source>
</evidence>
<name>A0A164SPC8_DAUCS</name>
<dbReference type="AlphaFoldDB" id="A0A164SPC8"/>